<keyword evidence="7 12" id="KW-0464">Manganese</keyword>
<dbReference type="EMBL" id="DSQF01000003">
    <property type="protein sequence ID" value="HGZ42126.1"/>
    <property type="molecule type" value="Genomic_DNA"/>
</dbReference>
<evidence type="ECO:0000256" key="2">
    <source>
        <dbReference type="ARBA" id="ARBA00022598"/>
    </source>
</evidence>
<protein>
    <recommendedName>
        <fullName evidence="13">tRNA-splicing ligase RtcB</fullName>
        <ecNumber evidence="13">6.5.1.-</ecNumber>
    </recommendedName>
</protein>
<feature type="active site" description="GMP-histidine intermediate" evidence="10">
    <location>
        <position position="406"/>
    </location>
</feature>
<evidence type="ECO:0000256" key="1">
    <source>
        <dbReference type="ARBA" id="ARBA00008071"/>
    </source>
</evidence>
<dbReference type="InterPro" id="IPR001233">
    <property type="entry name" value="RtcB"/>
</dbReference>
<evidence type="ECO:0000256" key="5">
    <source>
        <dbReference type="ARBA" id="ARBA00022800"/>
    </source>
</evidence>
<dbReference type="SUPFAM" id="SSF103365">
    <property type="entry name" value="Hypothetical protein PH1602"/>
    <property type="match status" value="1"/>
</dbReference>
<dbReference type="PANTHER" id="PTHR11118:SF1">
    <property type="entry name" value="RNA-SPLICING LIGASE RTCB HOMOLOG"/>
    <property type="match status" value="1"/>
</dbReference>
<proteinExistence type="inferred from homology"/>
<dbReference type="FunFam" id="3.90.1860.10:FF:000001">
    <property type="entry name" value="tRNA-splicing ligase RtcB homolog"/>
    <property type="match status" value="1"/>
</dbReference>
<feature type="binding site" evidence="12">
    <location>
        <position position="98"/>
    </location>
    <ligand>
        <name>Mn(2+)</name>
        <dbReference type="ChEBI" id="CHEBI:29035"/>
        <label>1</label>
    </ligand>
</feature>
<dbReference type="GO" id="GO:0042245">
    <property type="term" value="P:RNA repair"/>
    <property type="evidence" value="ECO:0007669"/>
    <property type="project" value="UniProtKB-KW"/>
</dbReference>
<dbReference type="EC" id="6.5.1.-" evidence="13"/>
<evidence type="ECO:0000256" key="13">
    <source>
        <dbReference type="RuleBase" id="RU371113"/>
    </source>
</evidence>
<comment type="catalytic activity">
    <reaction evidence="9">
        <text>a 3'-end 2',3'-cyclophospho-ribonucleotide-RNA + a 5'-end dephospho-ribonucleoside-RNA + GTP + H2O = a ribonucleotidyl-ribonucleotide-RNA + GMP + diphosphate + H(+)</text>
        <dbReference type="Rhea" id="RHEA:68080"/>
        <dbReference type="Rhea" id="RHEA-COMP:10464"/>
        <dbReference type="Rhea" id="RHEA-COMP:13936"/>
        <dbReference type="Rhea" id="RHEA-COMP:17355"/>
        <dbReference type="ChEBI" id="CHEBI:15377"/>
        <dbReference type="ChEBI" id="CHEBI:15378"/>
        <dbReference type="ChEBI" id="CHEBI:33019"/>
        <dbReference type="ChEBI" id="CHEBI:37565"/>
        <dbReference type="ChEBI" id="CHEBI:58115"/>
        <dbReference type="ChEBI" id="CHEBI:83064"/>
        <dbReference type="ChEBI" id="CHEBI:138284"/>
        <dbReference type="ChEBI" id="CHEBI:173118"/>
        <dbReference type="EC" id="6.5.1.8"/>
    </reaction>
</comment>
<dbReference type="Gene3D" id="3.90.1860.10">
    <property type="entry name" value="tRNA-splicing ligase RtcB"/>
    <property type="match status" value="1"/>
</dbReference>
<evidence type="ECO:0000313" key="14">
    <source>
        <dbReference type="EMBL" id="HGZ42126.1"/>
    </source>
</evidence>
<evidence type="ECO:0000256" key="8">
    <source>
        <dbReference type="ARBA" id="ARBA00047746"/>
    </source>
</evidence>
<reference evidence="14" key="1">
    <citation type="journal article" date="2020" name="mSystems">
        <title>Genome- and Community-Level Interaction Insights into Carbon Utilization and Element Cycling Functions of Hydrothermarchaeota in Hydrothermal Sediment.</title>
        <authorList>
            <person name="Zhou Z."/>
            <person name="Liu Y."/>
            <person name="Xu W."/>
            <person name="Pan J."/>
            <person name="Luo Z.H."/>
            <person name="Li M."/>
        </authorList>
    </citation>
    <scope>NUCLEOTIDE SEQUENCE [LARGE SCALE GENOMIC DNA]</scope>
    <source>
        <strain evidence="14">SpSt-381</strain>
    </source>
</reference>
<dbReference type="GO" id="GO:0006396">
    <property type="term" value="P:RNA processing"/>
    <property type="evidence" value="ECO:0007669"/>
    <property type="project" value="InterPro"/>
</dbReference>
<feature type="binding site" evidence="11">
    <location>
        <begin position="406"/>
        <end position="409"/>
    </location>
    <ligand>
        <name>GMP</name>
        <dbReference type="ChEBI" id="CHEBI:58115"/>
    </ligand>
</feature>
<organism evidence="14">
    <name type="scientific">Eiseniibacteriota bacterium</name>
    <dbReference type="NCBI Taxonomy" id="2212470"/>
    <lineage>
        <taxon>Bacteria</taxon>
        <taxon>Candidatus Eiseniibacteriota</taxon>
    </lineage>
</organism>
<evidence type="ECO:0000256" key="12">
    <source>
        <dbReference type="PIRSR" id="PIRSR601233-3"/>
    </source>
</evidence>
<accession>A0A832MKR2</accession>
<evidence type="ECO:0000256" key="3">
    <source>
        <dbReference type="ARBA" id="ARBA00022723"/>
    </source>
</evidence>
<dbReference type="AlphaFoldDB" id="A0A832MKR2"/>
<evidence type="ECO:0000256" key="11">
    <source>
        <dbReference type="PIRSR" id="PIRSR601233-2"/>
    </source>
</evidence>
<dbReference type="GO" id="GO:0046872">
    <property type="term" value="F:metal ion binding"/>
    <property type="evidence" value="ECO:0007669"/>
    <property type="project" value="UniProtKB-UniRule"/>
</dbReference>
<feature type="binding site" evidence="12">
    <location>
        <position position="237"/>
    </location>
    <ligand>
        <name>Mn(2+)</name>
        <dbReference type="ChEBI" id="CHEBI:29035"/>
        <label>2</label>
    </ligand>
</feature>
<dbReference type="InterPro" id="IPR036025">
    <property type="entry name" value="RtcB-like_sf"/>
</dbReference>
<keyword evidence="3 12" id="KW-0479">Metal-binding</keyword>
<dbReference type="GO" id="GO:0005525">
    <property type="term" value="F:GTP binding"/>
    <property type="evidence" value="ECO:0007669"/>
    <property type="project" value="UniProtKB-KW"/>
</dbReference>
<evidence type="ECO:0000256" key="6">
    <source>
        <dbReference type="ARBA" id="ARBA00023134"/>
    </source>
</evidence>
<comment type="caution">
    <text evidence="14">The sequence shown here is derived from an EMBL/GenBank/DDBJ whole genome shotgun (WGS) entry which is preliminary data.</text>
</comment>
<name>A0A832MKR2_UNCEI</name>
<feature type="binding site" evidence="11">
    <location>
        <position position="387"/>
    </location>
    <ligand>
        <name>GMP</name>
        <dbReference type="ChEBI" id="CHEBI:58115"/>
    </ligand>
</feature>
<feature type="binding site" evidence="11">
    <location>
        <begin position="205"/>
        <end position="209"/>
    </location>
    <ligand>
        <name>GMP</name>
        <dbReference type="ChEBI" id="CHEBI:58115"/>
    </ligand>
</feature>
<dbReference type="GO" id="GO:0003972">
    <property type="term" value="F:RNA ligase (ATP) activity"/>
    <property type="evidence" value="ECO:0007669"/>
    <property type="project" value="TreeGrafter"/>
</dbReference>
<dbReference type="GO" id="GO:0170057">
    <property type="term" value="F:RNA ligase (GTP) activity"/>
    <property type="evidence" value="ECO:0007669"/>
    <property type="project" value="UniProtKB-EC"/>
</dbReference>
<feature type="binding site" evidence="11">
    <location>
        <begin position="380"/>
        <end position="383"/>
    </location>
    <ligand>
        <name>GMP</name>
        <dbReference type="ChEBI" id="CHEBI:58115"/>
    </ligand>
</feature>
<evidence type="ECO:0000256" key="10">
    <source>
        <dbReference type="PIRSR" id="PIRSR601233-1"/>
    </source>
</evidence>
<comment type="subunit">
    <text evidence="13">Monomer.</text>
</comment>
<sequence>MDAERVGRAVRIDDFRWMLPREGGMRVPGVLFADRPMLEQMMQDRTPDQVRNAAHLPGILEASIAMPDAHWGYGLPVGGVVATDPEEGVVSPGAVGYDIGCGVRLMRSHLARADVAPRVEALADALYREVPCGVGSEGAVRLARGELDRVLREGARWARARGMAWAGDLEHCEEGGVLDGADPATVSAAAHARGEGQLGTLGSGNHFLEVQEVERVYDPDGAAALGLAEGTVTVMIHCGSRGLGHQVCTDHVREVSRRLVAWGIALPDRQLACAPLTSPEAARYLGAMRAAANFAWANRQCIAHAVRRAFESVLRRGAEQLGLHLVYDVAHNIAKFETHRTSAGAVRCLVHRKGATRAFPPGHPDVPAAYRAAGQPVLVPGDMGRYSYVLLGAEGSMRHAFGSTCHGAGRRMSRTQAVRETRGRDLVAELRAQGVTVRYEGRDTLREETVEAYKDVADVVRVVAGAGLARPVARLRPFLVVKG</sequence>
<dbReference type="Pfam" id="PF01139">
    <property type="entry name" value="RtcB"/>
    <property type="match status" value="1"/>
</dbReference>
<feature type="binding site" evidence="12">
    <location>
        <position position="206"/>
    </location>
    <ligand>
        <name>Mn(2+)</name>
        <dbReference type="ChEBI" id="CHEBI:29035"/>
        <label>1</label>
    </ligand>
</feature>
<keyword evidence="6 11" id="KW-0342">GTP-binding</keyword>
<keyword evidence="4 11" id="KW-0547">Nucleotide-binding</keyword>
<comment type="similarity">
    <text evidence="1 13">Belongs to the RtcB family.</text>
</comment>
<evidence type="ECO:0000256" key="7">
    <source>
        <dbReference type="ARBA" id="ARBA00023211"/>
    </source>
</evidence>
<evidence type="ECO:0000256" key="9">
    <source>
        <dbReference type="ARBA" id="ARBA00049514"/>
    </source>
</evidence>
<feature type="binding site" evidence="11">
    <location>
        <position position="482"/>
    </location>
    <ligand>
        <name>GMP</name>
        <dbReference type="ChEBI" id="CHEBI:58115"/>
    </ligand>
</feature>
<keyword evidence="5" id="KW-0692">RNA repair</keyword>
<evidence type="ECO:0000256" key="4">
    <source>
        <dbReference type="ARBA" id="ARBA00022741"/>
    </source>
</evidence>
<feature type="binding site" evidence="12">
    <location>
        <position position="331"/>
    </location>
    <ligand>
        <name>Mn(2+)</name>
        <dbReference type="ChEBI" id="CHEBI:29035"/>
        <label>2</label>
    </ligand>
</feature>
<comment type="catalytic activity">
    <reaction evidence="8">
        <text>a 3'-end 3'-phospho-ribonucleotide-RNA + a 5'-end dephospho-ribonucleoside-RNA + GTP = a ribonucleotidyl-ribonucleotide-RNA + GMP + diphosphate</text>
        <dbReference type="Rhea" id="RHEA:68076"/>
        <dbReference type="Rhea" id="RHEA-COMP:10463"/>
        <dbReference type="Rhea" id="RHEA-COMP:13936"/>
        <dbReference type="Rhea" id="RHEA-COMP:17355"/>
        <dbReference type="ChEBI" id="CHEBI:33019"/>
        <dbReference type="ChEBI" id="CHEBI:37565"/>
        <dbReference type="ChEBI" id="CHEBI:58115"/>
        <dbReference type="ChEBI" id="CHEBI:83062"/>
        <dbReference type="ChEBI" id="CHEBI:138284"/>
        <dbReference type="ChEBI" id="CHEBI:173118"/>
        <dbReference type="EC" id="6.5.1.8"/>
    </reaction>
</comment>
<feature type="binding site" evidence="11">
    <location>
        <begin position="331"/>
        <end position="332"/>
    </location>
    <ligand>
        <name>GMP</name>
        <dbReference type="ChEBI" id="CHEBI:58115"/>
    </ligand>
</feature>
<dbReference type="PROSITE" id="PS01288">
    <property type="entry name" value="UPF0027"/>
    <property type="match status" value="1"/>
</dbReference>
<keyword evidence="2 13" id="KW-0436">Ligase</keyword>
<comment type="cofactor">
    <cofactor evidence="12 13">
        <name>Mn(2+)</name>
        <dbReference type="ChEBI" id="CHEBI:29035"/>
    </cofactor>
    <text evidence="12 13">Binds 2 manganese ions per subunit.</text>
</comment>
<gene>
    <name evidence="13" type="primary">rtcB</name>
    <name evidence="14" type="ORF">ENR23_01645</name>
</gene>
<dbReference type="PANTHER" id="PTHR11118">
    <property type="entry name" value="RNA-SPLICING LIGASE RTCB HOMOLOG"/>
    <property type="match status" value="1"/>
</dbReference>